<comment type="caution">
    <text evidence="6">The sequence shown here is derived from an EMBL/GenBank/DDBJ whole genome shotgun (WGS) entry which is preliminary data.</text>
</comment>
<dbReference type="Proteomes" id="UP001433638">
    <property type="component" value="Unassembled WGS sequence"/>
</dbReference>
<dbReference type="InterPro" id="IPR003660">
    <property type="entry name" value="HAMP_dom"/>
</dbReference>
<keyword evidence="6" id="KW-0808">Transferase</keyword>
<evidence type="ECO:0000256" key="3">
    <source>
        <dbReference type="SAM" id="Phobius"/>
    </source>
</evidence>
<dbReference type="InterPro" id="IPR029787">
    <property type="entry name" value="Nucleotide_cyclase"/>
</dbReference>
<dbReference type="SMART" id="SM00267">
    <property type="entry name" value="GGDEF"/>
    <property type="match status" value="1"/>
</dbReference>
<dbReference type="PANTHER" id="PTHR45138">
    <property type="entry name" value="REGULATORY COMPONENTS OF SENSORY TRANSDUCTION SYSTEM"/>
    <property type="match status" value="1"/>
</dbReference>
<evidence type="ECO:0000256" key="2">
    <source>
        <dbReference type="ARBA" id="ARBA00034247"/>
    </source>
</evidence>
<dbReference type="PROSITE" id="PS50887">
    <property type="entry name" value="GGDEF"/>
    <property type="match status" value="1"/>
</dbReference>
<comment type="catalytic activity">
    <reaction evidence="2">
        <text>2 GTP = 3',3'-c-di-GMP + 2 diphosphate</text>
        <dbReference type="Rhea" id="RHEA:24898"/>
        <dbReference type="ChEBI" id="CHEBI:33019"/>
        <dbReference type="ChEBI" id="CHEBI:37565"/>
        <dbReference type="ChEBI" id="CHEBI:58805"/>
        <dbReference type="EC" id="2.7.7.65"/>
    </reaction>
</comment>
<dbReference type="PROSITE" id="PS50885">
    <property type="entry name" value="HAMP"/>
    <property type="match status" value="1"/>
</dbReference>
<feature type="domain" description="HAMP" evidence="4">
    <location>
        <begin position="168"/>
        <end position="225"/>
    </location>
</feature>
<evidence type="ECO:0000313" key="7">
    <source>
        <dbReference type="Proteomes" id="UP001433638"/>
    </source>
</evidence>
<dbReference type="GO" id="GO:0052621">
    <property type="term" value="F:diguanylate cyclase activity"/>
    <property type="evidence" value="ECO:0007669"/>
    <property type="project" value="UniProtKB-EC"/>
</dbReference>
<protein>
    <recommendedName>
        <fullName evidence="1">diguanylate cyclase</fullName>
        <ecNumber evidence="1">2.7.7.65</ecNumber>
    </recommendedName>
</protein>
<dbReference type="InterPro" id="IPR043128">
    <property type="entry name" value="Rev_trsase/Diguanyl_cyclase"/>
</dbReference>
<dbReference type="Gene3D" id="6.10.340.10">
    <property type="match status" value="1"/>
</dbReference>
<feature type="domain" description="GGDEF" evidence="5">
    <location>
        <begin position="279"/>
        <end position="409"/>
    </location>
</feature>
<evidence type="ECO:0000259" key="5">
    <source>
        <dbReference type="PROSITE" id="PS50887"/>
    </source>
</evidence>
<feature type="transmembrane region" description="Helical" evidence="3">
    <location>
        <begin position="140"/>
        <end position="166"/>
    </location>
</feature>
<evidence type="ECO:0000259" key="4">
    <source>
        <dbReference type="PROSITE" id="PS50885"/>
    </source>
</evidence>
<dbReference type="CDD" id="cd01949">
    <property type="entry name" value="GGDEF"/>
    <property type="match status" value="1"/>
</dbReference>
<dbReference type="InterPro" id="IPR050469">
    <property type="entry name" value="Diguanylate_Cyclase"/>
</dbReference>
<keyword evidence="6" id="KW-0548">Nucleotidyltransferase</keyword>
<accession>A0ABV1M8D9</accession>
<dbReference type="InterPro" id="IPR000160">
    <property type="entry name" value="GGDEF_dom"/>
</dbReference>
<dbReference type="EMBL" id="JBEFLD010000011">
    <property type="protein sequence ID" value="MEQ6292478.1"/>
    <property type="molecule type" value="Genomic_DNA"/>
</dbReference>
<dbReference type="PANTHER" id="PTHR45138:SF9">
    <property type="entry name" value="DIGUANYLATE CYCLASE DGCM-RELATED"/>
    <property type="match status" value="1"/>
</dbReference>
<dbReference type="Gene3D" id="3.30.70.270">
    <property type="match status" value="1"/>
</dbReference>
<evidence type="ECO:0000313" key="6">
    <source>
        <dbReference type="EMBL" id="MEQ6292478.1"/>
    </source>
</evidence>
<dbReference type="RefSeq" id="WP_349590832.1">
    <property type="nucleotide sequence ID" value="NZ_JBEFLD010000011.1"/>
</dbReference>
<sequence length="409" mass="45376">MPRNFRSLAVALIRRLALLAMGCTLLFSAVQGVWIYHSVQQQLLGNIQYVAGSNVPMLSVALWDIEPEVVQRQLDVIAARPGVGFVRVNVVTGQMFESGDASLLYHNRVSRFLIPTPAGGGKPLGELLIVVKDGYIYQQVALSLAGMLLGYLLLTVLICALVVYVLRRDLEQPMRTMAAFAGRLGPQTLTSPLQLQRAQRPTQDEIDLVAAGFVTLQNALTEHIDSLDQQVEERTQQLEGALAEIRALLTHDALTGCYNRAFLSERLPQETARAQRSGQPLALVFCDIDHFKQINDEYGHLIGDEVLREAASRLRSQLRGDIDWVVRFGGEEFVVVLPDTGSDNARQVAERLRDAVATTLQLADGRRLQITASLGLAIWQPGECMDDWLKRADALLYRAKMHGRNRVES</sequence>
<keyword evidence="3" id="KW-1133">Transmembrane helix</keyword>
<proteinExistence type="predicted"/>
<dbReference type="NCBIfam" id="TIGR00254">
    <property type="entry name" value="GGDEF"/>
    <property type="match status" value="1"/>
</dbReference>
<organism evidence="6 7">
    <name type="scientific">Vogesella oryzagri</name>
    <dbReference type="NCBI Taxonomy" id="3160864"/>
    <lineage>
        <taxon>Bacteria</taxon>
        <taxon>Pseudomonadati</taxon>
        <taxon>Pseudomonadota</taxon>
        <taxon>Betaproteobacteria</taxon>
        <taxon>Neisseriales</taxon>
        <taxon>Chromobacteriaceae</taxon>
        <taxon>Vogesella</taxon>
    </lineage>
</organism>
<keyword evidence="7" id="KW-1185">Reference proteome</keyword>
<dbReference type="Pfam" id="PF00990">
    <property type="entry name" value="GGDEF"/>
    <property type="match status" value="1"/>
</dbReference>
<keyword evidence="3" id="KW-0472">Membrane</keyword>
<dbReference type="EC" id="2.7.7.65" evidence="1"/>
<keyword evidence="3" id="KW-0812">Transmembrane</keyword>
<name>A0ABV1M8D9_9NEIS</name>
<reference evidence="6" key="1">
    <citation type="submission" date="2024-06" db="EMBL/GenBank/DDBJ databases">
        <title>Genome sequence of Vogesella sp. MAHUQ-64.</title>
        <authorList>
            <person name="Huq M.A."/>
        </authorList>
    </citation>
    <scope>NUCLEOTIDE SEQUENCE</scope>
    <source>
        <strain evidence="6">MAHUQ-64</strain>
    </source>
</reference>
<gene>
    <name evidence="6" type="ORF">ABNW52_17840</name>
</gene>
<dbReference type="SUPFAM" id="SSF55073">
    <property type="entry name" value="Nucleotide cyclase"/>
    <property type="match status" value="1"/>
</dbReference>
<evidence type="ECO:0000256" key="1">
    <source>
        <dbReference type="ARBA" id="ARBA00012528"/>
    </source>
</evidence>